<reference evidence="1" key="2">
    <citation type="journal article" date="2015" name="Fish Shellfish Immunol.">
        <title>Early steps in the European eel (Anguilla anguilla)-Vibrio vulnificus interaction in the gills: Role of the RtxA13 toxin.</title>
        <authorList>
            <person name="Callol A."/>
            <person name="Pajuelo D."/>
            <person name="Ebbesson L."/>
            <person name="Teles M."/>
            <person name="MacKenzie S."/>
            <person name="Amaro C."/>
        </authorList>
    </citation>
    <scope>NUCLEOTIDE SEQUENCE</scope>
</reference>
<sequence>MLVIEGGSDLMAIPEAAHVEQSAGNLSVGRFKTGDINLMANQSFYGETLSDPMSVLPGSFWTSRDQVSLLPDSDSVIRTVWLWHPERPLVCIPATDASRGSSPTQ</sequence>
<evidence type="ECO:0000313" key="1">
    <source>
        <dbReference type="EMBL" id="JAH38315.1"/>
    </source>
</evidence>
<accession>A0A0E9SCB1</accession>
<dbReference type="EMBL" id="GBXM01070262">
    <property type="protein sequence ID" value="JAH38315.1"/>
    <property type="molecule type" value="Transcribed_RNA"/>
</dbReference>
<protein>
    <submittedName>
        <fullName evidence="1">Uncharacterized protein</fullName>
    </submittedName>
</protein>
<proteinExistence type="predicted"/>
<dbReference type="AlphaFoldDB" id="A0A0E9SCB1"/>
<organism evidence="1">
    <name type="scientific">Anguilla anguilla</name>
    <name type="common">European freshwater eel</name>
    <name type="synonym">Muraena anguilla</name>
    <dbReference type="NCBI Taxonomy" id="7936"/>
    <lineage>
        <taxon>Eukaryota</taxon>
        <taxon>Metazoa</taxon>
        <taxon>Chordata</taxon>
        <taxon>Craniata</taxon>
        <taxon>Vertebrata</taxon>
        <taxon>Euteleostomi</taxon>
        <taxon>Actinopterygii</taxon>
        <taxon>Neopterygii</taxon>
        <taxon>Teleostei</taxon>
        <taxon>Anguilliformes</taxon>
        <taxon>Anguillidae</taxon>
        <taxon>Anguilla</taxon>
    </lineage>
</organism>
<reference evidence="1" key="1">
    <citation type="submission" date="2014-11" db="EMBL/GenBank/DDBJ databases">
        <authorList>
            <person name="Amaro Gonzalez C."/>
        </authorList>
    </citation>
    <scope>NUCLEOTIDE SEQUENCE</scope>
</reference>
<name>A0A0E9SCB1_ANGAN</name>